<evidence type="ECO:0000313" key="9">
    <source>
        <dbReference type="EMBL" id="MBJ7880480.1"/>
    </source>
</evidence>
<evidence type="ECO:0000313" key="10">
    <source>
        <dbReference type="Proteomes" id="UP000662373"/>
    </source>
</evidence>
<dbReference type="EMBL" id="JAEHJZ010000014">
    <property type="protein sequence ID" value="MBJ7880480.1"/>
    <property type="molecule type" value="Genomic_DNA"/>
</dbReference>
<feature type="signal peptide" evidence="6">
    <location>
        <begin position="1"/>
        <end position="23"/>
    </location>
</feature>
<dbReference type="GO" id="GO:0009279">
    <property type="term" value="C:cell outer membrane"/>
    <property type="evidence" value="ECO:0007669"/>
    <property type="project" value="UniProtKB-SubCell"/>
</dbReference>
<dbReference type="Pfam" id="PF07980">
    <property type="entry name" value="SusD_RagB"/>
    <property type="match status" value="1"/>
</dbReference>
<dbReference type="Gene3D" id="1.25.40.390">
    <property type="match status" value="1"/>
</dbReference>
<evidence type="ECO:0000256" key="1">
    <source>
        <dbReference type="ARBA" id="ARBA00004442"/>
    </source>
</evidence>
<organism evidence="9 10">
    <name type="scientific">Gelidibacter salicanalis</name>
    <dbReference type="NCBI Taxonomy" id="291193"/>
    <lineage>
        <taxon>Bacteria</taxon>
        <taxon>Pseudomonadati</taxon>
        <taxon>Bacteroidota</taxon>
        <taxon>Flavobacteriia</taxon>
        <taxon>Flavobacteriales</taxon>
        <taxon>Flavobacteriaceae</taxon>
        <taxon>Gelidibacter</taxon>
    </lineage>
</organism>
<sequence length="499" mass="57297">MKKVKHLLTAVSACMLLVVITSCEDILDQSPISEVSDEIFWNTNQDAELGVASIYDAMQRTYRVKHFYWGEFRSDNYVESDQPSGETQAMITNSLTSDYEDALRWNELYTMIFRANIAIEKIPQIPQFNENLLGEAYALRAYAYFDAYRVWGGVPLFKEAALTFDDSSFRPRSTAQEVLDLVLSDLAQADELITTSTSPYRFSKASMLAFKSKIFMFLQRYQDANDALDQLIALNSYSLTKDRVSWRNLFLNDIAFPDQGQEGPELIMSLKYDFEEDGNRASGIYSIFFQGVPSVWISPLVQNKWLKRFPITEEEWMLKYPGVPAHIFTTDPATGNEIPIYGDWRYYETVTEVGSPQDIRVSKYAKTNYSPAEDDTNIVLFRYADMLLLKAEAENQLDHPEIALELLNQVRVSRELPLVNSGTTLDVDINNKVALENFILDERQLELFAEGTRWWDLVRTGKAVEVLGPINGQTEGTIDWPIYFRHLIDNPLLEQNEPY</sequence>
<gene>
    <name evidence="9" type="ORF">JEM65_07450</name>
</gene>
<keyword evidence="10" id="KW-1185">Reference proteome</keyword>
<evidence type="ECO:0000259" key="7">
    <source>
        <dbReference type="Pfam" id="PF07980"/>
    </source>
</evidence>
<keyword evidence="3 6" id="KW-0732">Signal</keyword>
<dbReference type="Pfam" id="PF14322">
    <property type="entry name" value="SusD-like_3"/>
    <property type="match status" value="1"/>
</dbReference>
<dbReference type="RefSeq" id="WP_199598318.1">
    <property type="nucleotide sequence ID" value="NZ_JAEHJZ010000014.1"/>
</dbReference>
<dbReference type="AlphaFoldDB" id="A0A934KW62"/>
<evidence type="ECO:0000256" key="3">
    <source>
        <dbReference type="ARBA" id="ARBA00022729"/>
    </source>
</evidence>
<dbReference type="InterPro" id="IPR012944">
    <property type="entry name" value="SusD_RagB_dom"/>
</dbReference>
<keyword evidence="4" id="KW-0472">Membrane</keyword>
<feature type="chain" id="PRO_5037806218" evidence="6">
    <location>
        <begin position="24"/>
        <end position="499"/>
    </location>
</feature>
<dbReference type="PROSITE" id="PS51257">
    <property type="entry name" value="PROKAR_LIPOPROTEIN"/>
    <property type="match status" value="1"/>
</dbReference>
<feature type="domain" description="SusD-like N-terminal" evidence="8">
    <location>
        <begin position="42"/>
        <end position="215"/>
    </location>
</feature>
<dbReference type="InterPro" id="IPR033985">
    <property type="entry name" value="SusD-like_N"/>
</dbReference>
<comment type="similarity">
    <text evidence="2">Belongs to the SusD family.</text>
</comment>
<protein>
    <submittedName>
        <fullName evidence="9">RagB/SusD family nutrient uptake outer membrane protein</fullName>
    </submittedName>
</protein>
<evidence type="ECO:0000256" key="5">
    <source>
        <dbReference type="ARBA" id="ARBA00023237"/>
    </source>
</evidence>
<proteinExistence type="inferred from homology"/>
<name>A0A934KW62_9FLAO</name>
<feature type="domain" description="RagB/SusD" evidence="7">
    <location>
        <begin position="361"/>
        <end position="469"/>
    </location>
</feature>
<dbReference type="Proteomes" id="UP000662373">
    <property type="component" value="Unassembled WGS sequence"/>
</dbReference>
<dbReference type="SUPFAM" id="SSF48452">
    <property type="entry name" value="TPR-like"/>
    <property type="match status" value="1"/>
</dbReference>
<evidence type="ECO:0000256" key="4">
    <source>
        <dbReference type="ARBA" id="ARBA00023136"/>
    </source>
</evidence>
<evidence type="ECO:0000256" key="6">
    <source>
        <dbReference type="SAM" id="SignalP"/>
    </source>
</evidence>
<dbReference type="InterPro" id="IPR011990">
    <property type="entry name" value="TPR-like_helical_dom_sf"/>
</dbReference>
<reference evidence="9 10" key="1">
    <citation type="submission" date="2020-09" db="EMBL/GenBank/DDBJ databases">
        <title>Draft genome of Gelidibacter salicanalis PAMC21136.</title>
        <authorList>
            <person name="Park H."/>
        </authorList>
    </citation>
    <scope>NUCLEOTIDE SEQUENCE [LARGE SCALE GENOMIC DNA]</scope>
    <source>
        <strain evidence="9 10">PAMC21136</strain>
    </source>
</reference>
<accession>A0A934KW62</accession>
<comment type="subcellular location">
    <subcellularLocation>
        <location evidence="1">Cell outer membrane</location>
    </subcellularLocation>
</comment>
<evidence type="ECO:0000256" key="2">
    <source>
        <dbReference type="ARBA" id="ARBA00006275"/>
    </source>
</evidence>
<evidence type="ECO:0000259" key="8">
    <source>
        <dbReference type="Pfam" id="PF14322"/>
    </source>
</evidence>
<comment type="caution">
    <text evidence="9">The sequence shown here is derived from an EMBL/GenBank/DDBJ whole genome shotgun (WGS) entry which is preliminary data.</text>
</comment>
<keyword evidence="5" id="KW-0998">Cell outer membrane</keyword>